<dbReference type="Proteomes" id="UP001642409">
    <property type="component" value="Unassembled WGS sequence"/>
</dbReference>
<proteinExistence type="predicted"/>
<evidence type="ECO:0000313" key="4">
    <source>
        <dbReference type="Proteomes" id="UP001642409"/>
    </source>
</evidence>
<comment type="caution">
    <text evidence="2">The sequence shown here is derived from an EMBL/GenBank/DDBJ whole genome shotgun (WGS) entry which is preliminary data.</text>
</comment>
<keyword evidence="4" id="KW-1185">Reference proteome</keyword>
<evidence type="ECO:0000313" key="2">
    <source>
        <dbReference type="EMBL" id="CAI9975273.1"/>
    </source>
</evidence>
<dbReference type="SUPFAM" id="SSF55729">
    <property type="entry name" value="Acyl-CoA N-acyltransferases (Nat)"/>
    <property type="match status" value="1"/>
</dbReference>
<dbReference type="EMBL" id="CAXDID020000377">
    <property type="protein sequence ID" value="CAL6084235.1"/>
    <property type="molecule type" value="Genomic_DNA"/>
</dbReference>
<dbReference type="InterPro" id="IPR000182">
    <property type="entry name" value="GNAT_dom"/>
</dbReference>
<reference evidence="3 4" key="2">
    <citation type="submission" date="2024-07" db="EMBL/GenBank/DDBJ databases">
        <authorList>
            <person name="Akdeniz Z."/>
        </authorList>
    </citation>
    <scope>NUCLEOTIDE SEQUENCE [LARGE SCALE GENOMIC DNA]</scope>
</reference>
<feature type="domain" description="N-acetyltransferase" evidence="1">
    <location>
        <begin position="1"/>
        <end position="136"/>
    </location>
</feature>
<dbReference type="InterPro" id="IPR016181">
    <property type="entry name" value="Acyl_CoA_acyltransferase"/>
</dbReference>
<sequence length="136" mass="15844">MQILTFPQITPEIQQLRVAVFHLEQNIPERILFDENDSSTSTTHFIILDQHPVASCRARFYNNDVKIERFCVLKTSRGQNVGRKLVDAVQNHFPKFKLVISAQLSAEKFWEKNGFVREGEEHREADIPHVQMGRKL</sequence>
<dbReference type="AlphaFoldDB" id="A0AA86RKF3"/>
<dbReference type="Gene3D" id="3.40.630.30">
    <property type="match status" value="1"/>
</dbReference>
<reference evidence="2" key="1">
    <citation type="submission" date="2023-06" db="EMBL/GenBank/DDBJ databases">
        <authorList>
            <person name="Kurt Z."/>
        </authorList>
    </citation>
    <scope>NUCLEOTIDE SEQUENCE</scope>
</reference>
<dbReference type="EMBL" id="CATOUU010001166">
    <property type="protein sequence ID" value="CAI9975273.1"/>
    <property type="molecule type" value="Genomic_DNA"/>
</dbReference>
<dbReference type="Pfam" id="PF13673">
    <property type="entry name" value="Acetyltransf_10"/>
    <property type="match status" value="1"/>
</dbReference>
<protein>
    <submittedName>
        <fullName evidence="2">Acetyltransferase (GNAT) family protein</fullName>
    </submittedName>
    <submittedName>
        <fullName evidence="3">Acetyltransferase_(GNAT) family protein</fullName>
    </submittedName>
</protein>
<gene>
    <name evidence="3" type="ORF">HINF_LOCUS62105</name>
    <name evidence="2" type="ORF">HINF_LOCUS62918</name>
</gene>
<evidence type="ECO:0000313" key="3">
    <source>
        <dbReference type="EMBL" id="CAL6084235.1"/>
    </source>
</evidence>
<dbReference type="GO" id="GO:0016747">
    <property type="term" value="F:acyltransferase activity, transferring groups other than amino-acyl groups"/>
    <property type="evidence" value="ECO:0007669"/>
    <property type="project" value="InterPro"/>
</dbReference>
<evidence type="ECO:0000259" key="1">
    <source>
        <dbReference type="PROSITE" id="PS51186"/>
    </source>
</evidence>
<dbReference type="CDD" id="cd04301">
    <property type="entry name" value="NAT_SF"/>
    <property type="match status" value="1"/>
</dbReference>
<organism evidence="2">
    <name type="scientific">Hexamita inflata</name>
    <dbReference type="NCBI Taxonomy" id="28002"/>
    <lineage>
        <taxon>Eukaryota</taxon>
        <taxon>Metamonada</taxon>
        <taxon>Diplomonadida</taxon>
        <taxon>Hexamitidae</taxon>
        <taxon>Hexamitinae</taxon>
        <taxon>Hexamita</taxon>
    </lineage>
</organism>
<dbReference type="PROSITE" id="PS51186">
    <property type="entry name" value="GNAT"/>
    <property type="match status" value="1"/>
</dbReference>
<name>A0AA86RKF3_9EUKA</name>
<accession>A0AA86RKF3</accession>